<dbReference type="SUPFAM" id="SSF69279">
    <property type="entry name" value="Phage tail proteins"/>
    <property type="match status" value="1"/>
</dbReference>
<dbReference type="Pfam" id="PF13856">
    <property type="entry name" value="Gifsy-2"/>
    <property type="match status" value="1"/>
</dbReference>
<dbReference type="Gene3D" id="2.40.10.210">
    <property type="entry name" value="Phage tail proteins (gpFII-like)"/>
    <property type="match status" value="1"/>
</dbReference>
<organism evidence="1 2">
    <name type="scientific">Enterobacter soli</name>
    <dbReference type="NCBI Taxonomy" id="885040"/>
    <lineage>
        <taxon>Bacteria</taxon>
        <taxon>Pseudomonadati</taxon>
        <taxon>Pseudomonadota</taxon>
        <taxon>Gammaproteobacteria</taxon>
        <taxon>Enterobacterales</taxon>
        <taxon>Enterobacteriaceae</taxon>
        <taxon>Enterobacter</taxon>
    </lineage>
</organism>
<protein>
    <submittedName>
        <fullName evidence="1">DNA breaking-rejoining protein</fullName>
    </submittedName>
</protein>
<evidence type="ECO:0000313" key="1">
    <source>
        <dbReference type="EMBL" id="MDQ2255173.1"/>
    </source>
</evidence>
<proteinExistence type="predicted"/>
<dbReference type="EMBL" id="JAVDKS010000001">
    <property type="protein sequence ID" value="MDQ2255173.1"/>
    <property type="molecule type" value="Genomic_DNA"/>
</dbReference>
<name>A0AAW8H4M6_9ENTR</name>
<comment type="caution">
    <text evidence="1">The sequence shown here is derived from an EMBL/GenBank/DDBJ whole genome shotgun (WGS) entry which is preliminary data.</text>
</comment>
<keyword evidence="2" id="KW-1185">Reference proteome</keyword>
<accession>A0AAW8H4M6</accession>
<sequence length="91" mass="10138">MANPFERLAGRMDAATVKTMGKTALINGVSHDAISADLLEEMGPLSGNIRSLVVFSAEYSPRRNDEVEWEGKSWTVTRHDTFNGKPRIFIE</sequence>
<dbReference type="RefSeq" id="WP_279116740.1">
    <property type="nucleotide sequence ID" value="NZ_JAVDKR010000004.1"/>
</dbReference>
<evidence type="ECO:0000313" key="2">
    <source>
        <dbReference type="Proteomes" id="UP001225042"/>
    </source>
</evidence>
<dbReference type="Proteomes" id="UP001225042">
    <property type="component" value="Unassembled WGS sequence"/>
</dbReference>
<dbReference type="AlphaFoldDB" id="A0AAW8H4M6"/>
<dbReference type="InterPro" id="IPR025601">
    <property type="entry name" value="ATP-bd_sugar_transptr-like"/>
</dbReference>
<gene>
    <name evidence="1" type="ORF">RBJ67_03330</name>
</gene>
<reference evidence="1 2" key="1">
    <citation type="submission" date="2023-08" db="EMBL/GenBank/DDBJ databases">
        <authorList>
            <person name="Dale J."/>
        </authorList>
    </citation>
    <scope>NUCLEOTIDE SEQUENCE [LARGE SCALE GENOMIC DNA]</scope>
    <source>
        <strain evidence="1 2">2023EL-00788</strain>
    </source>
</reference>